<evidence type="ECO:0000256" key="9">
    <source>
        <dbReference type="RuleBase" id="RU369079"/>
    </source>
</evidence>
<evidence type="ECO:0000313" key="12">
    <source>
        <dbReference type="Proteomes" id="UP000476030"/>
    </source>
</evidence>
<keyword evidence="7 9" id="KW-0472">Membrane</keyword>
<dbReference type="Pfam" id="PF04290">
    <property type="entry name" value="DctQ"/>
    <property type="match status" value="1"/>
</dbReference>
<keyword evidence="4 9" id="KW-0997">Cell inner membrane</keyword>
<keyword evidence="6 9" id="KW-1133">Transmembrane helix</keyword>
<dbReference type="GO" id="GO:0005886">
    <property type="term" value="C:plasma membrane"/>
    <property type="evidence" value="ECO:0007669"/>
    <property type="project" value="UniProtKB-SubCell"/>
</dbReference>
<comment type="similarity">
    <text evidence="8 9">Belongs to the TRAP transporter small permease family.</text>
</comment>
<keyword evidence="3" id="KW-1003">Cell membrane</keyword>
<feature type="transmembrane region" description="Helical" evidence="9">
    <location>
        <begin position="57"/>
        <end position="74"/>
    </location>
</feature>
<gene>
    <name evidence="11" type="ORF">GQE98_13600</name>
</gene>
<reference evidence="11 12" key="1">
    <citation type="submission" date="2019-12" db="EMBL/GenBank/DDBJ databases">
        <title>Snethiella sp. nov. sp. isolated from sea sand.</title>
        <authorList>
            <person name="Kim J."/>
            <person name="Jeong S.E."/>
            <person name="Jung H.S."/>
            <person name="Jeon C.O."/>
        </authorList>
    </citation>
    <scope>NUCLEOTIDE SEQUENCE [LARGE SCALE GENOMIC DNA]</scope>
    <source>
        <strain evidence="11 12">DP05</strain>
    </source>
</reference>
<keyword evidence="12" id="KW-1185">Reference proteome</keyword>
<evidence type="ECO:0000256" key="2">
    <source>
        <dbReference type="ARBA" id="ARBA00022448"/>
    </source>
</evidence>
<evidence type="ECO:0000256" key="4">
    <source>
        <dbReference type="ARBA" id="ARBA00022519"/>
    </source>
</evidence>
<dbReference type="InterPro" id="IPR055348">
    <property type="entry name" value="DctQ"/>
</dbReference>
<dbReference type="AlphaFoldDB" id="A0A6L8W975"/>
<dbReference type="InterPro" id="IPR007387">
    <property type="entry name" value="TRAP_DctQ"/>
</dbReference>
<feature type="transmembrane region" description="Helical" evidence="9">
    <location>
        <begin position="24"/>
        <end position="45"/>
    </location>
</feature>
<dbReference type="Proteomes" id="UP000476030">
    <property type="component" value="Unassembled WGS sequence"/>
</dbReference>
<evidence type="ECO:0000256" key="7">
    <source>
        <dbReference type="ARBA" id="ARBA00023136"/>
    </source>
</evidence>
<evidence type="ECO:0000259" key="10">
    <source>
        <dbReference type="Pfam" id="PF04290"/>
    </source>
</evidence>
<comment type="subunit">
    <text evidence="9">The complex comprises the extracytoplasmic solute receptor protein and the two transmembrane proteins.</text>
</comment>
<keyword evidence="5 9" id="KW-0812">Transmembrane</keyword>
<comment type="function">
    <text evidence="9">Part of the tripartite ATP-independent periplasmic (TRAP) transport system.</text>
</comment>
<evidence type="ECO:0000256" key="8">
    <source>
        <dbReference type="ARBA" id="ARBA00038436"/>
    </source>
</evidence>
<evidence type="ECO:0000256" key="5">
    <source>
        <dbReference type="ARBA" id="ARBA00022692"/>
    </source>
</evidence>
<feature type="domain" description="Tripartite ATP-independent periplasmic transporters DctQ component" evidence="10">
    <location>
        <begin position="33"/>
        <end position="164"/>
    </location>
</feature>
<accession>A0A6L8W975</accession>
<evidence type="ECO:0000256" key="1">
    <source>
        <dbReference type="ARBA" id="ARBA00004429"/>
    </source>
</evidence>
<dbReference type="PANTHER" id="PTHR35011">
    <property type="entry name" value="2,3-DIKETO-L-GULONATE TRAP TRANSPORTER SMALL PERMEASE PROTEIN YIAM"/>
    <property type="match status" value="1"/>
</dbReference>
<feature type="transmembrane region" description="Helical" evidence="9">
    <location>
        <begin position="95"/>
        <end position="117"/>
    </location>
</feature>
<dbReference type="RefSeq" id="WP_161316151.1">
    <property type="nucleotide sequence ID" value="NZ_WTUW01000002.1"/>
</dbReference>
<keyword evidence="2 9" id="KW-0813">Transport</keyword>
<proteinExistence type="inferred from homology"/>
<dbReference type="GO" id="GO:0022857">
    <property type="term" value="F:transmembrane transporter activity"/>
    <property type="evidence" value="ECO:0007669"/>
    <property type="project" value="UniProtKB-UniRule"/>
</dbReference>
<feature type="transmembrane region" description="Helical" evidence="9">
    <location>
        <begin position="137"/>
        <end position="156"/>
    </location>
</feature>
<dbReference type="EMBL" id="WTUW01000002">
    <property type="protein sequence ID" value="MZR31671.1"/>
    <property type="molecule type" value="Genomic_DNA"/>
</dbReference>
<evidence type="ECO:0000256" key="3">
    <source>
        <dbReference type="ARBA" id="ARBA00022475"/>
    </source>
</evidence>
<protein>
    <recommendedName>
        <fullName evidence="9">TRAP transporter small permease protein</fullName>
    </recommendedName>
</protein>
<evidence type="ECO:0000313" key="11">
    <source>
        <dbReference type="EMBL" id="MZR31671.1"/>
    </source>
</evidence>
<sequence length="167" mass="18933">MEQETAADTEDSPQEKYPFRIEEAIGALAMGLICLISILNVVVRYATNVSFAFTEEYSVFLLVIVTFVGAGLAYSNKGHICITFVVNRFGRNGRALLNTISFLASVSLFVMLVYYGSDLAIDEYLFEETSPALGYPTWIYTMWLPLLSLAVLFRIFQVQWNDLRKKR</sequence>
<evidence type="ECO:0000256" key="6">
    <source>
        <dbReference type="ARBA" id="ARBA00022989"/>
    </source>
</evidence>
<comment type="subcellular location">
    <subcellularLocation>
        <location evidence="1 9">Cell inner membrane</location>
        <topology evidence="1 9">Multi-pass membrane protein</topology>
    </subcellularLocation>
</comment>
<organism evidence="11 12">
    <name type="scientific">Sneathiella litorea</name>
    <dbReference type="NCBI Taxonomy" id="2606216"/>
    <lineage>
        <taxon>Bacteria</taxon>
        <taxon>Pseudomonadati</taxon>
        <taxon>Pseudomonadota</taxon>
        <taxon>Alphaproteobacteria</taxon>
        <taxon>Sneathiellales</taxon>
        <taxon>Sneathiellaceae</taxon>
        <taxon>Sneathiella</taxon>
    </lineage>
</organism>
<comment type="caution">
    <text evidence="11">The sequence shown here is derived from an EMBL/GenBank/DDBJ whole genome shotgun (WGS) entry which is preliminary data.</text>
</comment>
<name>A0A6L8W975_9PROT</name>